<dbReference type="Pfam" id="PF00037">
    <property type="entry name" value="Fer4"/>
    <property type="match status" value="1"/>
</dbReference>
<sequence length="261" mass="29897">MIIYFSGTGNTRWAATTLSEKTGEKLIDITDIAGTDVSYKLEEGERLGFCFPVHGWRPPLIVRNFIRRLSIINAEGHYCYVLCTTGDNVGEAVDIFERDLKRIGVHLDSAFSLIMPESYVGLPFMDVDTRDKEKQKKEKATEDLERFTDMIMKRQTGVKDLVIGRWPKINSRLIGSFFVNHLITDKPFHVTEDLCIRCGKCAEACPVNDIIWSKGSMPKWKHNGSCLSCFACYHHCPKHAIEYGGRTKNKGQYFFEKNERR</sequence>
<dbReference type="Gene3D" id="3.30.70.20">
    <property type="match status" value="1"/>
</dbReference>
<dbReference type="PANTHER" id="PTHR43122">
    <property type="entry name" value="FERREDOXIN SUBUNIT OF PYRUVATE:FLAVODOXIN OXIDOREDUCTASE-RELATED"/>
    <property type="match status" value="1"/>
</dbReference>
<comment type="caution">
    <text evidence="6">The sequence shown here is derived from an EMBL/GenBank/DDBJ whole genome shotgun (WGS) entry which is preliminary data.</text>
</comment>
<dbReference type="InterPro" id="IPR017900">
    <property type="entry name" value="4Fe4S_Fe_S_CS"/>
</dbReference>
<dbReference type="PROSITE" id="PS00201">
    <property type="entry name" value="FLAVODOXIN"/>
    <property type="match status" value="1"/>
</dbReference>
<dbReference type="SUPFAM" id="SSF54862">
    <property type="entry name" value="4Fe-4S ferredoxins"/>
    <property type="match status" value="1"/>
</dbReference>
<feature type="domain" description="4Fe-4S ferredoxin-type" evidence="5">
    <location>
        <begin position="186"/>
        <end position="215"/>
    </location>
</feature>
<evidence type="ECO:0000256" key="3">
    <source>
        <dbReference type="ARBA" id="ARBA00023004"/>
    </source>
</evidence>
<dbReference type="Gene3D" id="3.40.50.360">
    <property type="match status" value="1"/>
</dbReference>
<dbReference type="OrthoDB" id="9813995at2"/>
<keyword evidence="3" id="KW-0408">Iron</keyword>
<gene>
    <name evidence="6" type="ORF">ACU52_08350</name>
</gene>
<reference evidence="6 7" key="1">
    <citation type="submission" date="2015-06" db="EMBL/GenBank/DDBJ databases">
        <title>Prevotella sp. 109, sp. nov., a novel member of the family Prevotellaceae isolated from human faeces.</title>
        <authorList>
            <person name="Shkoporov A.N."/>
            <person name="Chaplin A.V."/>
            <person name="Kafarskaia L.I."/>
            <person name="Efimov B.A."/>
        </authorList>
    </citation>
    <scope>NUCLEOTIDE SEQUENCE [LARGE SCALE GENOMIC DNA]</scope>
    <source>
        <strain evidence="6 7">109</strain>
    </source>
</reference>
<dbReference type="GO" id="GO:0051536">
    <property type="term" value="F:iron-sulfur cluster binding"/>
    <property type="evidence" value="ECO:0007669"/>
    <property type="project" value="UniProtKB-KW"/>
</dbReference>
<evidence type="ECO:0000256" key="1">
    <source>
        <dbReference type="ARBA" id="ARBA00001917"/>
    </source>
</evidence>
<dbReference type="EMBL" id="LFQU01000014">
    <property type="protein sequence ID" value="KOO68371.1"/>
    <property type="molecule type" value="Genomic_DNA"/>
</dbReference>
<comment type="cofactor">
    <cofactor evidence="1">
        <name>FMN</name>
        <dbReference type="ChEBI" id="CHEBI:58210"/>
    </cofactor>
</comment>
<dbReference type="InterPro" id="IPR017896">
    <property type="entry name" value="4Fe4S_Fe-S-bd"/>
</dbReference>
<dbReference type="RefSeq" id="WP_053398464.1">
    <property type="nucleotide sequence ID" value="NZ_LFQU01000014.1"/>
</dbReference>
<dbReference type="PROSITE" id="PS51379">
    <property type="entry name" value="4FE4S_FER_2"/>
    <property type="match status" value="2"/>
</dbReference>
<evidence type="ECO:0000256" key="4">
    <source>
        <dbReference type="ARBA" id="ARBA00023014"/>
    </source>
</evidence>
<dbReference type="NCBIfam" id="NF038196">
    <property type="entry name" value="ferrodoxin_EFR1"/>
    <property type="match status" value="1"/>
</dbReference>
<evidence type="ECO:0000313" key="6">
    <source>
        <dbReference type="EMBL" id="KOO68371.1"/>
    </source>
</evidence>
<protein>
    <submittedName>
        <fullName evidence="6">Ferredoxin</fullName>
    </submittedName>
</protein>
<evidence type="ECO:0000256" key="2">
    <source>
        <dbReference type="ARBA" id="ARBA00022723"/>
    </source>
</evidence>
<evidence type="ECO:0000259" key="5">
    <source>
        <dbReference type="PROSITE" id="PS51379"/>
    </source>
</evidence>
<keyword evidence="2" id="KW-0479">Metal-binding</keyword>
<dbReference type="PANTHER" id="PTHR43122:SF1">
    <property type="entry name" value="IRON-SULFUR-BINDING PROTEIN"/>
    <property type="match status" value="1"/>
</dbReference>
<dbReference type="GO" id="GO:0009055">
    <property type="term" value="F:electron transfer activity"/>
    <property type="evidence" value="ECO:0007669"/>
    <property type="project" value="InterPro"/>
</dbReference>
<dbReference type="InterPro" id="IPR029039">
    <property type="entry name" value="Flavoprotein-like_sf"/>
</dbReference>
<keyword evidence="4" id="KW-0411">Iron-sulfur</keyword>
<name>A0A8E1QX49_9BACT</name>
<keyword evidence="7" id="KW-1185">Reference proteome</keyword>
<dbReference type="GO" id="GO:0046872">
    <property type="term" value="F:metal ion binding"/>
    <property type="evidence" value="ECO:0007669"/>
    <property type="project" value="UniProtKB-KW"/>
</dbReference>
<organism evidence="6 7">
    <name type="scientific">Xylanibacter rarus</name>
    <dbReference type="NCBI Taxonomy" id="1676614"/>
    <lineage>
        <taxon>Bacteria</taxon>
        <taxon>Pseudomonadati</taxon>
        <taxon>Bacteroidota</taxon>
        <taxon>Bacteroidia</taxon>
        <taxon>Bacteroidales</taxon>
        <taxon>Prevotellaceae</taxon>
        <taxon>Xylanibacter</taxon>
    </lineage>
</organism>
<proteinExistence type="predicted"/>
<accession>A0A8E1QX49</accession>
<feature type="domain" description="4Fe-4S ferredoxin-type" evidence="5">
    <location>
        <begin position="216"/>
        <end position="246"/>
    </location>
</feature>
<dbReference type="SUPFAM" id="SSF52218">
    <property type="entry name" value="Flavoproteins"/>
    <property type="match status" value="1"/>
</dbReference>
<dbReference type="AlphaFoldDB" id="A0A8E1QX49"/>
<evidence type="ECO:0000313" key="7">
    <source>
        <dbReference type="Proteomes" id="UP000036951"/>
    </source>
</evidence>
<dbReference type="InterPro" id="IPR001226">
    <property type="entry name" value="Flavodoxin_CS"/>
</dbReference>
<dbReference type="InterPro" id="IPR047964">
    <property type="entry name" value="EFR1-like"/>
</dbReference>
<dbReference type="PROSITE" id="PS00198">
    <property type="entry name" value="4FE4S_FER_1"/>
    <property type="match status" value="2"/>
</dbReference>
<dbReference type="Proteomes" id="UP000036951">
    <property type="component" value="Unassembled WGS sequence"/>
</dbReference>
<dbReference type="GO" id="GO:0010181">
    <property type="term" value="F:FMN binding"/>
    <property type="evidence" value="ECO:0007669"/>
    <property type="project" value="InterPro"/>
</dbReference>